<proteinExistence type="evidence at transcript level"/>
<evidence type="ECO:0000313" key="2">
    <source>
        <dbReference type="EMBL" id="JAP69706.1"/>
    </source>
</evidence>
<sequence length="213" mass="24925">VDTLMSMKETITNIEKSVQHMSDQYDEVLKHIKEQDKEVAEIKSRLEKVERNNGGPDVQQLRLSVNNLEQYSRRQNLEIHGLPRKEHENLLQTVNELAAKLELPELAESDVEGMHRLPARADKIPVVLIRFNSRATQEKWIKKNSSLRERQSSIRLLDNLTAANKKLLWLTKARAQEKGYQFTWQKEGNVFVRRRQGDRAIKIENEDDLHKLN</sequence>
<dbReference type="InterPro" id="IPR004244">
    <property type="entry name" value="Transposase_22"/>
</dbReference>
<name>A0A131XVK6_IXORI</name>
<organism evidence="2">
    <name type="scientific">Ixodes ricinus</name>
    <name type="common">Common tick</name>
    <name type="synonym">Acarus ricinus</name>
    <dbReference type="NCBI Taxonomy" id="34613"/>
    <lineage>
        <taxon>Eukaryota</taxon>
        <taxon>Metazoa</taxon>
        <taxon>Ecdysozoa</taxon>
        <taxon>Arthropoda</taxon>
        <taxon>Chelicerata</taxon>
        <taxon>Arachnida</taxon>
        <taxon>Acari</taxon>
        <taxon>Parasitiformes</taxon>
        <taxon>Ixodida</taxon>
        <taxon>Ixodoidea</taxon>
        <taxon>Ixodidae</taxon>
        <taxon>Ixodinae</taxon>
        <taxon>Ixodes</taxon>
    </lineage>
</organism>
<dbReference type="Pfam" id="PF25298">
    <property type="entry name" value="Baculo_FP_2nd"/>
    <property type="match status" value="1"/>
</dbReference>
<dbReference type="PANTHER" id="PTHR11505">
    <property type="entry name" value="L1 TRANSPOSABLE ELEMENT-RELATED"/>
    <property type="match status" value="1"/>
</dbReference>
<dbReference type="InterPro" id="IPR057251">
    <property type="entry name" value="FP_C"/>
</dbReference>
<evidence type="ECO:0000259" key="1">
    <source>
        <dbReference type="Pfam" id="PF25298"/>
    </source>
</evidence>
<feature type="domain" description="FP protein C-terminal" evidence="1">
    <location>
        <begin position="161"/>
        <end position="212"/>
    </location>
</feature>
<dbReference type="EMBL" id="GEFM01006090">
    <property type="protein sequence ID" value="JAP69706.1"/>
    <property type="molecule type" value="mRNA"/>
</dbReference>
<accession>A0A131XVK6</accession>
<protein>
    <submittedName>
        <fullName evidence="2">Putative myosin-2 heavy chain-like protein</fullName>
    </submittedName>
</protein>
<dbReference type="AlphaFoldDB" id="A0A131XVK6"/>
<feature type="non-terminal residue" evidence="2">
    <location>
        <position position="1"/>
    </location>
</feature>
<reference evidence="2" key="1">
    <citation type="submission" date="2016-02" db="EMBL/GenBank/DDBJ databases">
        <title>RNAseq analyses of the midgut from blood- or serum-fed Ixodes ricinus ticks.</title>
        <authorList>
            <person name="Perner J."/>
            <person name="Provaznik J."/>
            <person name="Schrenkova J."/>
            <person name="Urbanova V."/>
            <person name="Ribeiro J.M."/>
            <person name="Kopacek P."/>
        </authorList>
    </citation>
    <scope>NUCLEOTIDE SEQUENCE</scope>
    <source>
        <tissue evidence="2">Gut</tissue>
    </source>
</reference>